<dbReference type="Gene3D" id="4.10.1060.10">
    <property type="entry name" value="Zinc finger, RanBP2-type"/>
    <property type="match status" value="1"/>
</dbReference>
<dbReference type="Pfam" id="PF11987">
    <property type="entry name" value="IF-2"/>
    <property type="match status" value="1"/>
</dbReference>
<dbReference type="PANTHER" id="PTHR43381:SF20">
    <property type="entry name" value="TRANSLATION INITIATION FACTOR IF-2, MITOCHONDRIAL"/>
    <property type="match status" value="1"/>
</dbReference>
<dbReference type="InterPro" id="IPR023115">
    <property type="entry name" value="TIF_IF2_dom3"/>
</dbReference>
<dbReference type="SUPFAM" id="SSF90209">
    <property type="entry name" value="Ran binding protein zinc finger-like"/>
    <property type="match status" value="1"/>
</dbReference>
<evidence type="ECO:0000256" key="13">
    <source>
        <dbReference type="ARBA" id="ARBA00044200"/>
    </source>
</evidence>
<dbReference type="GO" id="GO:0005739">
    <property type="term" value="C:mitochondrion"/>
    <property type="evidence" value="ECO:0007669"/>
    <property type="project" value="UniProtKB-SubCell"/>
</dbReference>
<comment type="caution">
    <text evidence="18">The sequence shown here is derived from an EMBL/GenBank/DDBJ whole genome shotgun (WGS) entry which is preliminary data.</text>
</comment>
<feature type="region of interest" description="Disordered" evidence="15">
    <location>
        <begin position="128"/>
        <end position="156"/>
    </location>
</feature>
<dbReference type="RefSeq" id="XP_056787658.1">
    <property type="nucleotide sequence ID" value="XM_056936859.1"/>
</dbReference>
<reference evidence="18" key="1">
    <citation type="submission" date="2022-12" db="EMBL/GenBank/DDBJ databases">
        <authorList>
            <person name="Petersen C."/>
        </authorList>
    </citation>
    <scope>NUCLEOTIDE SEQUENCE</scope>
    <source>
        <strain evidence="18">IBT 30728</strain>
    </source>
</reference>
<feature type="compositionally biased region" description="Polar residues" evidence="15">
    <location>
        <begin position="41"/>
        <end position="54"/>
    </location>
</feature>
<dbReference type="InterPro" id="IPR015760">
    <property type="entry name" value="TIF_IF2"/>
</dbReference>
<keyword evidence="3 18" id="KW-0396">Initiation factor</keyword>
<dbReference type="Pfam" id="PF22042">
    <property type="entry name" value="EF-G_D2"/>
    <property type="match status" value="1"/>
</dbReference>
<dbReference type="InterPro" id="IPR000178">
    <property type="entry name" value="TF_IF2_bacterial-like"/>
</dbReference>
<dbReference type="PROSITE" id="PS01358">
    <property type="entry name" value="ZF_RANBP2_1"/>
    <property type="match status" value="1"/>
</dbReference>
<dbReference type="Gene3D" id="3.40.50.300">
    <property type="entry name" value="P-loop containing nucleotide triphosphate hydrolases"/>
    <property type="match status" value="1"/>
</dbReference>
<dbReference type="InterPro" id="IPR000795">
    <property type="entry name" value="T_Tr_GTP-bd_dom"/>
</dbReference>
<evidence type="ECO:0000256" key="9">
    <source>
        <dbReference type="ARBA" id="ARBA00022946"/>
    </source>
</evidence>
<dbReference type="NCBIfam" id="TIGR00231">
    <property type="entry name" value="small_GTP"/>
    <property type="match status" value="1"/>
</dbReference>
<dbReference type="InterPro" id="IPR036443">
    <property type="entry name" value="Znf_RanBP2_sf"/>
</dbReference>
<evidence type="ECO:0000256" key="7">
    <source>
        <dbReference type="ARBA" id="ARBA00022833"/>
    </source>
</evidence>
<dbReference type="SUPFAM" id="SSF50447">
    <property type="entry name" value="Translation proteins"/>
    <property type="match status" value="2"/>
</dbReference>
<accession>A0A9W9WUS4</accession>
<evidence type="ECO:0000256" key="11">
    <source>
        <dbReference type="ARBA" id="ARBA00023134"/>
    </source>
</evidence>
<evidence type="ECO:0000256" key="3">
    <source>
        <dbReference type="ARBA" id="ARBA00022540"/>
    </source>
</evidence>
<feature type="domain" description="Tr-type G" evidence="17">
    <location>
        <begin position="475"/>
        <end position="643"/>
    </location>
</feature>
<evidence type="ECO:0000256" key="10">
    <source>
        <dbReference type="ARBA" id="ARBA00023128"/>
    </source>
</evidence>
<feature type="compositionally biased region" description="Basic residues" evidence="15">
    <location>
        <begin position="137"/>
        <end position="146"/>
    </location>
</feature>
<keyword evidence="11" id="KW-0342">GTP-binding</keyword>
<dbReference type="FunFam" id="3.40.50.10050:FF:000001">
    <property type="entry name" value="Translation initiation factor IF-2"/>
    <property type="match status" value="1"/>
</dbReference>
<keyword evidence="4" id="KW-0479">Metal-binding</keyword>
<keyword evidence="5" id="KW-0547">Nucleotide-binding</keyword>
<evidence type="ECO:0000256" key="15">
    <source>
        <dbReference type="SAM" id="MobiDB-lite"/>
    </source>
</evidence>
<dbReference type="NCBIfam" id="TIGR00487">
    <property type="entry name" value="IF-2"/>
    <property type="match status" value="1"/>
</dbReference>
<comment type="function">
    <text evidence="12">One of the essential components for the initiation of protein synthesis. Protects formylmethionyl-tRNA from spontaneous hydrolysis and promotes its binding to the 30S ribosomal subunits. Also involved in the hydrolysis of GTP during the formation of the 70S ribosomal complex.</text>
</comment>
<evidence type="ECO:0000256" key="12">
    <source>
        <dbReference type="ARBA" id="ARBA00025162"/>
    </source>
</evidence>
<dbReference type="InterPro" id="IPR044145">
    <property type="entry name" value="IF2_II"/>
</dbReference>
<keyword evidence="8" id="KW-0648">Protein biosynthesis</keyword>
<gene>
    <name evidence="18" type="ORF">N7539_007258</name>
</gene>
<dbReference type="Pfam" id="PF04760">
    <property type="entry name" value="IF2_N"/>
    <property type="match status" value="1"/>
</dbReference>
<evidence type="ECO:0000256" key="6">
    <source>
        <dbReference type="ARBA" id="ARBA00022771"/>
    </source>
</evidence>
<feature type="domain" description="RanBP2-type" evidence="16">
    <location>
        <begin position="199"/>
        <end position="228"/>
    </location>
</feature>
<dbReference type="EMBL" id="JAPWDQ010000010">
    <property type="protein sequence ID" value="KAJ5477114.1"/>
    <property type="molecule type" value="Genomic_DNA"/>
</dbReference>
<evidence type="ECO:0000313" key="18">
    <source>
        <dbReference type="EMBL" id="KAJ5477114.1"/>
    </source>
</evidence>
<comment type="similarity">
    <text evidence="2">Belongs to the TRAFAC class translation factor GTPase superfamily. Classic translation factor GTPase family. IF-2 subfamily.</text>
</comment>
<organism evidence="18 19">
    <name type="scientific">Penicillium diatomitis</name>
    <dbReference type="NCBI Taxonomy" id="2819901"/>
    <lineage>
        <taxon>Eukaryota</taxon>
        <taxon>Fungi</taxon>
        <taxon>Dikarya</taxon>
        <taxon>Ascomycota</taxon>
        <taxon>Pezizomycotina</taxon>
        <taxon>Eurotiomycetes</taxon>
        <taxon>Eurotiomycetidae</taxon>
        <taxon>Eurotiales</taxon>
        <taxon>Aspergillaceae</taxon>
        <taxon>Penicillium</taxon>
    </lineage>
</organism>
<dbReference type="Gene3D" id="2.40.30.10">
    <property type="entry name" value="Translation factors"/>
    <property type="match status" value="2"/>
</dbReference>
<dbReference type="PANTHER" id="PTHR43381">
    <property type="entry name" value="TRANSLATION INITIATION FACTOR IF-2-RELATED"/>
    <property type="match status" value="1"/>
</dbReference>
<dbReference type="CDD" id="cd03692">
    <property type="entry name" value="mtIF2_IVc"/>
    <property type="match status" value="1"/>
</dbReference>
<dbReference type="InterPro" id="IPR001876">
    <property type="entry name" value="Znf_RanBP2"/>
</dbReference>
<comment type="subcellular location">
    <subcellularLocation>
        <location evidence="1">Mitochondrion</location>
    </subcellularLocation>
</comment>
<dbReference type="GO" id="GO:0003743">
    <property type="term" value="F:translation initiation factor activity"/>
    <property type="evidence" value="ECO:0007669"/>
    <property type="project" value="UniProtKB-KW"/>
</dbReference>
<dbReference type="PROSITE" id="PS50199">
    <property type="entry name" value="ZF_RANBP2_2"/>
    <property type="match status" value="1"/>
</dbReference>
<dbReference type="FunFam" id="2.40.30.10:FF:000008">
    <property type="entry name" value="Translation initiation factor IF-2"/>
    <property type="match status" value="1"/>
</dbReference>
<dbReference type="InterPro" id="IPR009000">
    <property type="entry name" value="Transl_B-barrel_sf"/>
</dbReference>
<protein>
    <recommendedName>
        <fullName evidence="13">Translation initiation factor IF-2, mitochondrial</fullName>
    </recommendedName>
</protein>
<dbReference type="AlphaFoldDB" id="A0A9W9WUS4"/>
<dbReference type="GO" id="GO:0005525">
    <property type="term" value="F:GTP binding"/>
    <property type="evidence" value="ECO:0007669"/>
    <property type="project" value="UniProtKB-KW"/>
</dbReference>
<keyword evidence="7" id="KW-0862">Zinc</keyword>
<dbReference type="HAMAP" id="MF_00100_B">
    <property type="entry name" value="IF_2_B"/>
    <property type="match status" value="1"/>
</dbReference>
<dbReference type="PROSITE" id="PS51722">
    <property type="entry name" value="G_TR_2"/>
    <property type="match status" value="1"/>
</dbReference>
<dbReference type="GO" id="GO:0003924">
    <property type="term" value="F:GTPase activity"/>
    <property type="evidence" value="ECO:0007669"/>
    <property type="project" value="InterPro"/>
</dbReference>
<feature type="region of interest" description="Disordered" evidence="15">
    <location>
        <begin position="768"/>
        <end position="789"/>
    </location>
</feature>
<dbReference type="InterPro" id="IPR053905">
    <property type="entry name" value="EF-G-like_DII"/>
</dbReference>
<evidence type="ECO:0000259" key="17">
    <source>
        <dbReference type="PROSITE" id="PS51722"/>
    </source>
</evidence>
<dbReference type="CDD" id="cd03702">
    <property type="entry name" value="IF2_mtIF2_II"/>
    <property type="match status" value="1"/>
</dbReference>
<dbReference type="GO" id="GO:0008270">
    <property type="term" value="F:zinc ion binding"/>
    <property type="evidence" value="ECO:0007669"/>
    <property type="project" value="UniProtKB-KW"/>
</dbReference>
<evidence type="ECO:0000256" key="4">
    <source>
        <dbReference type="ARBA" id="ARBA00022723"/>
    </source>
</evidence>
<dbReference type="CDD" id="cd01887">
    <property type="entry name" value="IF2_eIF5B"/>
    <property type="match status" value="1"/>
</dbReference>
<evidence type="ECO:0000256" key="1">
    <source>
        <dbReference type="ARBA" id="ARBA00004173"/>
    </source>
</evidence>
<keyword evidence="9" id="KW-0809">Transit peptide</keyword>
<dbReference type="SUPFAM" id="SSF52156">
    <property type="entry name" value="Initiation factor IF2/eIF5b, domain 3"/>
    <property type="match status" value="1"/>
</dbReference>
<dbReference type="Pfam" id="PF00641">
    <property type="entry name" value="Zn_ribbon_RanBP"/>
    <property type="match status" value="1"/>
</dbReference>
<feature type="region of interest" description="Disordered" evidence="15">
    <location>
        <begin position="257"/>
        <end position="388"/>
    </location>
</feature>
<keyword evidence="19" id="KW-1185">Reference proteome</keyword>
<dbReference type="InterPro" id="IPR005225">
    <property type="entry name" value="Small_GTP-bd"/>
</dbReference>
<dbReference type="FunFam" id="3.40.50.300:FF:000019">
    <property type="entry name" value="Translation initiation factor IF-2"/>
    <property type="match status" value="1"/>
</dbReference>
<dbReference type="SMART" id="SM00547">
    <property type="entry name" value="ZnF_RBZ"/>
    <property type="match status" value="2"/>
</dbReference>
<dbReference type="GeneID" id="81627108"/>
<dbReference type="Gene3D" id="3.40.50.10050">
    <property type="entry name" value="Translation initiation factor IF- 2, domain 3"/>
    <property type="match status" value="1"/>
</dbReference>
<keyword evidence="10" id="KW-0496">Mitochondrion</keyword>
<evidence type="ECO:0000256" key="5">
    <source>
        <dbReference type="ARBA" id="ARBA00022741"/>
    </source>
</evidence>
<dbReference type="Pfam" id="PF00009">
    <property type="entry name" value="GTP_EFTU"/>
    <property type="match status" value="1"/>
</dbReference>
<reference evidence="18" key="2">
    <citation type="journal article" date="2023" name="IMA Fungus">
        <title>Comparative genomic study of the Penicillium genus elucidates a diverse pangenome and 15 lateral gene transfer events.</title>
        <authorList>
            <person name="Petersen C."/>
            <person name="Sorensen T."/>
            <person name="Nielsen M.R."/>
            <person name="Sondergaard T.E."/>
            <person name="Sorensen J.L."/>
            <person name="Fitzpatrick D.A."/>
            <person name="Frisvad J.C."/>
            <person name="Nielsen K.L."/>
        </authorList>
    </citation>
    <scope>NUCLEOTIDE SEQUENCE</scope>
    <source>
        <strain evidence="18">IBT 30728</strain>
    </source>
</reference>
<dbReference type="InterPro" id="IPR036925">
    <property type="entry name" value="TIF_IF2_dom3_sf"/>
</dbReference>
<evidence type="ECO:0000256" key="2">
    <source>
        <dbReference type="ARBA" id="ARBA00007733"/>
    </source>
</evidence>
<feature type="region of interest" description="Disordered" evidence="15">
    <location>
        <begin position="86"/>
        <end position="109"/>
    </location>
</feature>
<evidence type="ECO:0000256" key="14">
    <source>
        <dbReference type="PROSITE-ProRule" id="PRU00322"/>
    </source>
</evidence>
<dbReference type="InterPro" id="IPR006847">
    <property type="entry name" value="IF2_N"/>
</dbReference>
<keyword evidence="6 14" id="KW-0863">Zinc-finger</keyword>
<dbReference type="Proteomes" id="UP001148312">
    <property type="component" value="Unassembled WGS sequence"/>
</dbReference>
<proteinExistence type="inferred from homology"/>
<evidence type="ECO:0000313" key="19">
    <source>
        <dbReference type="Proteomes" id="UP001148312"/>
    </source>
</evidence>
<dbReference type="FunFam" id="2.40.30.10:FF:000007">
    <property type="entry name" value="Translation initiation factor IF-2"/>
    <property type="match status" value="1"/>
</dbReference>
<dbReference type="InterPro" id="IPR027417">
    <property type="entry name" value="P-loop_NTPase"/>
</dbReference>
<dbReference type="SUPFAM" id="SSF52540">
    <property type="entry name" value="P-loop containing nucleoside triphosphate hydrolases"/>
    <property type="match status" value="1"/>
</dbReference>
<evidence type="ECO:0000259" key="16">
    <source>
        <dbReference type="PROSITE" id="PS50199"/>
    </source>
</evidence>
<evidence type="ECO:0000256" key="8">
    <source>
        <dbReference type="ARBA" id="ARBA00022917"/>
    </source>
</evidence>
<feature type="compositionally biased region" description="Basic residues" evidence="15">
    <location>
        <begin position="375"/>
        <end position="386"/>
    </location>
</feature>
<sequence>MHRRVVWKLSRRVEPLPTSLFSSTTLSFARTFRSHAILFDSTNGDQIGNGSSSPAPKFGNRWGAREAVKPVRLSPAEQALRDAMIARNKPPSPPQEQQESTSSHRDKRIPGTQFYMKGQGRHAVVRPNDQSVDHGHANNRHARHSRQQGQDDNRYSRGNREWTCQNCHRLVFARHKTCPFCQAPRRDIPRPPRQEQQRMKGDWDCPKCGHHNFGKRDACSSCATAKPHIQTSEAHIPRADRWGENSARTGKLRNLGRALLGESSEGTSGFTRHPRRNDGDSLDQSERDARSTRQGGRGRDELSKAKSEARPKKKDNEKDVEKVDQWSWDMSALEQLDSIQDQDEPVGTQKKTKKRDGRRDRNVSEENDFDPEERKRRREDRKRQRKVKEEVAAIPLHLPDFISVSNLADVIGVRQAEFVARMTEMGFEDVTYNHVLDAETAGLVAAEFGYEAIFDDGAEDLEAAPVPEDPSHLPPRPPVVTIMGHVDHGKTTILDWLRNSSVAATEHGGITQHIGAFSVAMPSGKTITFLDTPGHSAFLEMRKRGADVTDIVVLVVAADDSVKPQTIEAIKHASQANVPIIVAISKIDKEGRNPDRVKQDLAVHGVHVEDYGGDVQAIGVSGKTGQGMVELEEAIVALSELQDHRADTGGNVEGWVIEATTKSYGRVASALIRRGTLRPGDVIVAGKTWARVKTLRNEAGLSVDEATPGMPVEIDGWRDQPVAGSEILQASTEQKAKDVVEYRQDQAETQRMGEDMVAINEARRELLEKRKQEDGDTEEAATPKTESSGPKAVNFVIKADVNGSSEAVLNSMAAIGNNEVYAHIVRSGVGPVTEFDIEHAASADGKIISFNMPIDPAMSRLAEQMSVTIMDHNIIYKLIDDVKDVLSEYLAPTITQRVTGEAEIGQIFEITVKGREKTSIAGCRVRNGLINKTKKVRVIRGNETVYDGTMTSLKNVKKDVTEMRKDTECGIAFEGWTDFAVGDHIQCYEEIREKRHL</sequence>
<feature type="compositionally biased region" description="Basic and acidic residues" evidence="15">
    <location>
        <begin position="276"/>
        <end position="324"/>
    </location>
</feature>
<name>A0A9W9WUS4_9EURO</name>
<feature type="region of interest" description="Disordered" evidence="15">
    <location>
        <begin position="41"/>
        <end position="61"/>
    </location>
</feature>
<dbReference type="PROSITE" id="PS01176">
    <property type="entry name" value="IF2"/>
    <property type="match status" value="1"/>
</dbReference>